<evidence type="ECO:0000313" key="2">
    <source>
        <dbReference type="Proteomes" id="UP001077662"/>
    </source>
</evidence>
<sequence>MLNNKIENVVLAAKSGCLRSREMIYKDFVPIINDYVYKNWFKVQNESTLTKRLLDRLDESIDSYQQEKGSFSRLARINLERAFRQFIKNRKFTREKLTSMNEYIDEDKNTLSEVLPDVLADIESTIIDRESIKEKIALLAKGDLRKQAILLAWSDGFYNDSSLSELLAQLFGGKPESHRRTITRFRAFCQAALSQTA</sequence>
<dbReference type="Proteomes" id="UP001077662">
    <property type="component" value="Unassembled WGS sequence"/>
</dbReference>
<comment type="caution">
    <text evidence="1">The sequence shown here is derived from an EMBL/GenBank/DDBJ whole genome shotgun (WGS) entry which is preliminary data.</text>
</comment>
<dbReference type="AlphaFoldDB" id="A0AAP3DKD2"/>
<dbReference type="EMBL" id="JAPTNE010000036">
    <property type="protein sequence ID" value="MCZ0809426.1"/>
    <property type="molecule type" value="Genomic_DNA"/>
</dbReference>
<protein>
    <submittedName>
        <fullName evidence="1">Uncharacterized protein</fullName>
    </submittedName>
</protein>
<accession>A0AAP3DKD2</accession>
<evidence type="ECO:0000313" key="1">
    <source>
        <dbReference type="EMBL" id="MCZ0809426.1"/>
    </source>
</evidence>
<name>A0AAP3DKD2_BRELA</name>
<gene>
    <name evidence="1" type="ORF">O0554_21410</name>
</gene>
<organism evidence="1 2">
    <name type="scientific">Brevibacillus laterosporus</name>
    <name type="common">Bacillus laterosporus</name>
    <dbReference type="NCBI Taxonomy" id="1465"/>
    <lineage>
        <taxon>Bacteria</taxon>
        <taxon>Bacillati</taxon>
        <taxon>Bacillota</taxon>
        <taxon>Bacilli</taxon>
        <taxon>Bacillales</taxon>
        <taxon>Paenibacillaceae</taxon>
        <taxon>Brevibacillus</taxon>
    </lineage>
</organism>
<dbReference type="RefSeq" id="WP_258434499.1">
    <property type="nucleotide sequence ID" value="NZ_JANSGW010000036.1"/>
</dbReference>
<reference evidence="1" key="1">
    <citation type="submission" date="2022-09" db="EMBL/GenBank/DDBJ databases">
        <title>Genome analysis and characterization of larvicidal activity of Brevibacillus strains.</title>
        <authorList>
            <person name="Patrusheva E.V."/>
            <person name="Izotova A.O."/>
            <person name="Toshchakov S.V."/>
            <person name="Sineoky S.P."/>
        </authorList>
    </citation>
    <scope>NUCLEOTIDE SEQUENCE</scope>
    <source>
        <strain evidence="1">VKPM_B-13247</strain>
    </source>
</reference>
<proteinExistence type="predicted"/>